<gene>
    <name evidence="1" type="ORF">sm9_1300</name>
</gene>
<name>A0A0U3DRQ6_9EURY</name>
<sequence>MADKKLLKDYTKEEIAEFSALEKEAYDKANKLNKEFIHIESLLGDLTEHWKEYFIFLEDKKISKICEFYGDKTAPFDDELREVIANNLKTSLNSVHKAVNYNTKKIDAGRIIDR</sequence>
<dbReference type="EMBL" id="CP011266">
    <property type="protein sequence ID" value="ALT69081.1"/>
    <property type="molecule type" value="Genomic_DNA"/>
</dbReference>
<dbReference type="KEGG" id="mmil:sm9_1300"/>
<evidence type="ECO:0000313" key="1">
    <source>
        <dbReference type="EMBL" id="ALT69081.1"/>
    </source>
</evidence>
<organism evidence="1 2">
    <name type="scientific">Methanobrevibacter millerae</name>
    <dbReference type="NCBI Taxonomy" id="230361"/>
    <lineage>
        <taxon>Archaea</taxon>
        <taxon>Methanobacteriati</taxon>
        <taxon>Methanobacteriota</taxon>
        <taxon>Methanomada group</taxon>
        <taxon>Methanobacteria</taxon>
        <taxon>Methanobacteriales</taxon>
        <taxon>Methanobacteriaceae</taxon>
        <taxon>Methanobrevibacter</taxon>
    </lineage>
</organism>
<dbReference type="RefSeq" id="WP_058739340.1">
    <property type="nucleotide sequence ID" value="NZ_CP011266.1"/>
</dbReference>
<protein>
    <submittedName>
        <fullName evidence="1">Uncharacterized protein</fullName>
    </submittedName>
</protein>
<reference evidence="1 2" key="1">
    <citation type="submission" date="2015-04" db="EMBL/GenBank/DDBJ databases">
        <title>The complete genome sequence of the rumen methanogen Methanobrevibacter millerae SM9.</title>
        <authorList>
            <person name="Leahy S.C."/>
            <person name="Kelly W.J."/>
            <person name="Pacheco D.M."/>
            <person name="Li D."/>
            <person name="Altermann E."/>
            <person name="Attwood G.T."/>
        </authorList>
    </citation>
    <scope>NUCLEOTIDE SEQUENCE [LARGE SCALE GENOMIC DNA]</scope>
    <source>
        <strain evidence="1 2">SM9</strain>
    </source>
</reference>
<dbReference type="OrthoDB" id="373216at2157"/>
<dbReference type="PATRIC" id="fig|230361.4.peg.1344"/>
<evidence type="ECO:0000313" key="2">
    <source>
        <dbReference type="Proteomes" id="UP000067738"/>
    </source>
</evidence>
<dbReference type="Proteomes" id="UP000067738">
    <property type="component" value="Chromosome"/>
</dbReference>
<dbReference type="AlphaFoldDB" id="A0A0U3DRQ6"/>
<accession>A0A0U3DRQ6</accession>
<proteinExistence type="predicted"/>
<dbReference type="GeneID" id="26736250"/>
<keyword evidence="2" id="KW-1185">Reference proteome</keyword>